<accession>A0A428TS12</accession>
<organism evidence="1 2">
    <name type="scientific">Fusarium oligoseptatum</name>
    <dbReference type="NCBI Taxonomy" id="2604345"/>
    <lineage>
        <taxon>Eukaryota</taxon>
        <taxon>Fungi</taxon>
        <taxon>Dikarya</taxon>
        <taxon>Ascomycota</taxon>
        <taxon>Pezizomycotina</taxon>
        <taxon>Sordariomycetes</taxon>
        <taxon>Hypocreomycetidae</taxon>
        <taxon>Hypocreales</taxon>
        <taxon>Nectriaceae</taxon>
        <taxon>Fusarium</taxon>
        <taxon>Fusarium solani species complex</taxon>
    </lineage>
</organism>
<name>A0A428TS12_9HYPO</name>
<dbReference type="Pfam" id="PF05536">
    <property type="entry name" value="Neurochondrin"/>
    <property type="match status" value="1"/>
</dbReference>
<reference evidence="1 2" key="1">
    <citation type="submission" date="2017-06" db="EMBL/GenBank/DDBJ databases">
        <title>Comparative genomic analysis of Ambrosia Fusariam Clade fungi.</title>
        <authorList>
            <person name="Stajich J.E."/>
            <person name="Carrillo J."/>
            <person name="Kijimoto T."/>
            <person name="Eskalen A."/>
            <person name="O'Donnell K."/>
            <person name="Kasson M."/>
        </authorList>
    </citation>
    <scope>NUCLEOTIDE SEQUENCE [LARGE SCALE GENOMIC DNA]</scope>
    <source>
        <strain evidence="1 2">NRRL62579</strain>
    </source>
</reference>
<dbReference type="AlphaFoldDB" id="A0A428TS12"/>
<proteinExistence type="predicted"/>
<sequence>MDSTTDEAQPSTSQATDIAKIKTLLKAKDDTQRFVGLALLKSVLDGSEELRQDEETVHSLWSSLSPKFLDRLLRTGSKPSNKNAKEMLDLVVSVLHIFSILLPEQAKSDARFIDRTPLLVAAILYSTEETTALILQILHTLVSSQAGAQAFIKIADISSLTEIAPTHAAVLDILSFAWLNSMTVVEDSGALATKVDATIQSLVSSFTGTDAVTLLEFLGYFLRNANPSILPRQPKWLNSVVNYIQNLVTSRPTPEARSAYTNAAASILQTYPIQGPKILFTDAKKDDKAFSYLLINLLLIDIRSSAPTLLEQLNTPEYPKSVEKTDFCIRYHLHFSEYLRDRWDASVVGAMGLHPDARAGTTETSTGTHHTLAWDSIKDNADEDMFILSAVRALALWLREDDNDSLRKETTGLMDMFMDLYQSSSQEKLDFRSPILVALEGVTTMVKGRDSLLANDGWRILTSDLNSILQHGSHACTEEDASRATDIVRILLPIVEQETSGIPEVWMDLITAVAAWDVSDAEQSSPSPMVQEAQVAALQLCCAVLVAANSGMRKRYQYSIAAINGIAAQLGGHVGPDSPVREMLDDVLATLGGLAHEG</sequence>
<evidence type="ECO:0000313" key="2">
    <source>
        <dbReference type="Proteomes" id="UP000287144"/>
    </source>
</evidence>
<dbReference type="SUPFAM" id="SSF48371">
    <property type="entry name" value="ARM repeat"/>
    <property type="match status" value="1"/>
</dbReference>
<keyword evidence="2" id="KW-1185">Reference proteome</keyword>
<evidence type="ECO:0008006" key="3">
    <source>
        <dbReference type="Google" id="ProtNLM"/>
    </source>
</evidence>
<dbReference type="EMBL" id="NKCK01000057">
    <property type="protein sequence ID" value="RSM04679.1"/>
    <property type="molecule type" value="Genomic_DNA"/>
</dbReference>
<dbReference type="PANTHER" id="PTHR13109">
    <property type="entry name" value="NEUROCHONDRIN"/>
    <property type="match status" value="1"/>
</dbReference>
<protein>
    <recommendedName>
        <fullName evidence="3">DUF1941 family protein</fullName>
    </recommendedName>
</protein>
<dbReference type="Proteomes" id="UP000287144">
    <property type="component" value="Unassembled WGS sequence"/>
</dbReference>
<dbReference type="PANTHER" id="PTHR13109:SF7">
    <property type="entry name" value="NEUROCHONDRIN"/>
    <property type="match status" value="1"/>
</dbReference>
<evidence type="ECO:0000313" key="1">
    <source>
        <dbReference type="EMBL" id="RSM04679.1"/>
    </source>
</evidence>
<comment type="caution">
    <text evidence="1">The sequence shown here is derived from an EMBL/GenBank/DDBJ whole genome shotgun (WGS) entry which is preliminary data.</text>
</comment>
<dbReference type="InterPro" id="IPR016024">
    <property type="entry name" value="ARM-type_fold"/>
</dbReference>
<gene>
    <name evidence="1" type="ORF">CEP52_006652</name>
</gene>
<dbReference type="InterPro" id="IPR008709">
    <property type="entry name" value="Neurochondrin"/>
</dbReference>